<name>A0A6A4S8U0_SCOMX</name>
<evidence type="ECO:0000256" key="2">
    <source>
        <dbReference type="ARBA" id="ARBA00004651"/>
    </source>
</evidence>
<evidence type="ECO:0000256" key="3">
    <source>
        <dbReference type="ARBA" id="ARBA00022475"/>
    </source>
</evidence>
<organism evidence="14 15">
    <name type="scientific">Scophthalmus maximus</name>
    <name type="common">Turbot</name>
    <name type="synonym">Psetta maxima</name>
    <dbReference type="NCBI Taxonomy" id="52904"/>
    <lineage>
        <taxon>Eukaryota</taxon>
        <taxon>Metazoa</taxon>
        <taxon>Chordata</taxon>
        <taxon>Craniata</taxon>
        <taxon>Vertebrata</taxon>
        <taxon>Euteleostomi</taxon>
        <taxon>Actinopterygii</taxon>
        <taxon>Neopterygii</taxon>
        <taxon>Teleostei</taxon>
        <taxon>Neoteleostei</taxon>
        <taxon>Acanthomorphata</taxon>
        <taxon>Carangaria</taxon>
        <taxon>Pleuronectiformes</taxon>
        <taxon>Pleuronectoidei</taxon>
        <taxon>Scophthalmidae</taxon>
        <taxon>Scophthalmus</taxon>
    </lineage>
</organism>
<dbReference type="GO" id="GO:0005886">
    <property type="term" value="C:plasma membrane"/>
    <property type="evidence" value="ECO:0007669"/>
    <property type="project" value="UniProtKB-SubCell"/>
</dbReference>
<feature type="transmembrane region" description="Helical" evidence="12">
    <location>
        <begin position="293"/>
        <end position="313"/>
    </location>
</feature>
<comment type="caution">
    <text evidence="14">The sequence shown here is derived from an EMBL/GenBank/DDBJ whole genome shotgun (WGS) entry which is preliminary data.</text>
</comment>
<keyword evidence="3" id="KW-1003">Cell membrane</keyword>
<dbReference type="PRINTS" id="PR00237">
    <property type="entry name" value="GPCRRHODOPSN"/>
</dbReference>
<dbReference type="Pfam" id="PF12180">
    <property type="entry name" value="EABR"/>
    <property type="match status" value="1"/>
</dbReference>
<dbReference type="GO" id="GO:0004930">
    <property type="term" value="F:G protein-coupled receptor activity"/>
    <property type="evidence" value="ECO:0007669"/>
    <property type="project" value="InterPro"/>
</dbReference>
<dbReference type="GO" id="GO:0005737">
    <property type="term" value="C:cytoplasm"/>
    <property type="evidence" value="ECO:0007669"/>
    <property type="project" value="UniProtKB-SubCell"/>
</dbReference>
<evidence type="ECO:0000256" key="9">
    <source>
        <dbReference type="ARBA" id="ARBA00023170"/>
    </source>
</evidence>
<evidence type="ECO:0000256" key="8">
    <source>
        <dbReference type="ARBA" id="ARBA00023136"/>
    </source>
</evidence>
<dbReference type="GO" id="GO:0046879">
    <property type="term" value="P:hormone secretion"/>
    <property type="evidence" value="ECO:0007669"/>
    <property type="project" value="TreeGrafter"/>
</dbReference>
<dbReference type="InterPro" id="IPR022008">
    <property type="entry name" value="EABR"/>
</dbReference>
<evidence type="ECO:0000256" key="12">
    <source>
        <dbReference type="SAM" id="Phobius"/>
    </source>
</evidence>
<dbReference type="GO" id="GO:0008527">
    <property type="term" value="F:taste receptor activity"/>
    <property type="evidence" value="ECO:0007669"/>
    <property type="project" value="TreeGrafter"/>
</dbReference>
<evidence type="ECO:0000313" key="14">
    <source>
        <dbReference type="EMBL" id="KAF0027511.1"/>
    </source>
</evidence>
<dbReference type="InterPro" id="IPR017452">
    <property type="entry name" value="GPCR_Rhodpsn_7TM"/>
</dbReference>
<keyword evidence="4" id="KW-0963">Cytoplasm</keyword>
<dbReference type="PANTHER" id="PTHR24241:SF67">
    <property type="entry name" value="FREE FATTY ACID RECEPTOR 4"/>
    <property type="match status" value="1"/>
</dbReference>
<keyword evidence="7 10" id="KW-0175">Coiled coil</keyword>
<evidence type="ECO:0000256" key="5">
    <source>
        <dbReference type="ARBA" id="ARBA00022692"/>
    </source>
</evidence>
<dbReference type="EMBL" id="VEVO01000018">
    <property type="protein sequence ID" value="KAF0027511.1"/>
    <property type="molecule type" value="Genomic_DNA"/>
</dbReference>
<dbReference type="CDD" id="cd00637">
    <property type="entry name" value="7tm_classA_rhodopsin-like"/>
    <property type="match status" value="1"/>
</dbReference>
<evidence type="ECO:0000256" key="6">
    <source>
        <dbReference type="ARBA" id="ARBA00022989"/>
    </source>
</evidence>
<feature type="transmembrane region" description="Helical" evidence="12">
    <location>
        <begin position="402"/>
        <end position="425"/>
    </location>
</feature>
<dbReference type="PROSITE" id="PS50262">
    <property type="entry name" value="G_PROTEIN_RECEP_F1_2"/>
    <property type="match status" value="1"/>
</dbReference>
<dbReference type="AlphaFoldDB" id="A0A6A4S8U0"/>
<dbReference type="Pfam" id="PF00001">
    <property type="entry name" value="7tm_1"/>
    <property type="match status" value="1"/>
</dbReference>
<evidence type="ECO:0000256" key="1">
    <source>
        <dbReference type="ARBA" id="ARBA00004496"/>
    </source>
</evidence>
<feature type="transmembrane region" description="Helical" evidence="12">
    <location>
        <begin position="355"/>
        <end position="381"/>
    </location>
</feature>
<protein>
    <recommendedName>
        <fullName evidence="13">G-protein coupled receptors family 1 profile domain-containing protein</fullName>
    </recommendedName>
</protein>
<feature type="transmembrane region" description="Helical" evidence="12">
    <location>
        <begin position="553"/>
        <end position="575"/>
    </location>
</feature>
<keyword evidence="5 12" id="KW-0812">Transmembrane</keyword>
<dbReference type="GO" id="GO:0005504">
    <property type="term" value="F:fatty acid binding"/>
    <property type="evidence" value="ECO:0007669"/>
    <property type="project" value="TreeGrafter"/>
</dbReference>
<accession>A0A6A4S8U0</accession>
<evidence type="ECO:0000313" key="15">
    <source>
        <dbReference type="Proteomes" id="UP000438429"/>
    </source>
</evidence>
<feature type="coiled-coil region" evidence="10">
    <location>
        <begin position="176"/>
        <end position="223"/>
    </location>
</feature>
<feature type="domain" description="G-protein coupled receptors family 1 profile" evidence="13">
    <location>
        <begin position="305"/>
        <end position="572"/>
    </location>
</feature>
<evidence type="ECO:0000256" key="7">
    <source>
        <dbReference type="ARBA" id="ARBA00023054"/>
    </source>
</evidence>
<dbReference type="GO" id="GO:0032870">
    <property type="term" value="P:cellular response to hormone stimulus"/>
    <property type="evidence" value="ECO:0007669"/>
    <property type="project" value="TreeGrafter"/>
</dbReference>
<dbReference type="GO" id="GO:0042277">
    <property type="term" value="F:peptide binding"/>
    <property type="evidence" value="ECO:0007669"/>
    <property type="project" value="TreeGrafter"/>
</dbReference>
<sequence>MRYSDTCLRCIVFVSVFRNICEQVTEMASSKCKGFPRKKRRSEPDIVVSSLRKENAFLKKALLELSRQHSDHYKLVERLISLQSVRLENSRRLTARDEKTTLPSEPSGEGAHLVDEDSESDEEDSDTGVTELQSGLRDLCASDSFLQSPEALEKKKQWLEYDQQREVYVSSVMARILWLEQQLNEANRALSKQHNEEHSDEDLEDARQECEHLKKQVVRVLKSQRKTEHQLLFPIHVSTSHHSDFSFLSKTFVAFMDIDPHAHLLHLRNFTYFSFFSELRRSDHAAATVVETLAISTVFLVSVAANAGAAALVTWERRLLANKTVLTLNLFVADLLFISMIPLIVAVRWTVSWTLGFAACHTVLYVICMSGSVTITTLASISVERVQAILRLQRVPTLNPRMVTATLIFIWAFSALTALPLSLFFTVVELDFPEQERVHICTMKWPDSSGEIVWNISFTALCFLLPGFIIVVSYSKILQIAKSCRRGLQTRSASQPPGGEPLEYHVSRQDMKLFRTLLVLVLSFLLMWSPIFINTFLILARNFFGRLHVSSTTFFWVITFTLTNSALNPILYSVFQFKSGLRKLCCSSAVVPLRRATRGSGRTQRKQP</sequence>
<comment type="subcellular location">
    <subcellularLocation>
        <location evidence="2">Cell membrane</location>
        <topology evidence="2">Multi-pass membrane protein</topology>
    </subcellularLocation>
    <subcellularLocation>
        <location evidence="1">Cytoplasm</location>
    </subcellularLocation>
</comment>
<gene>
    <name evidence="14" type="ORF">F2P81_020252</name>
</gene>
<evidence type="ECO:0000259" key="13">
    <source>
        <dbReference type="PROSITE" id="PS50262"/>
    </source>
</evidence>
<dbReference type="SUPFAM" id="SSF81321">
    <property type="entry name" value="Family A G protein-coupled receptor-like"/>
    <property type="match status" value="1"/>
</dbReference>
<feature type="transmembrane region" description="Helical" evidence="12">
    <location>
        <begin position="452"/>
        <end position="475"/>
    </location>
</feature>
<feature type="transmembrane region" description="Helical" evidence="12">
    <location>
        <begin position="517"/>
        <end position="541"/>
    </location>
</feature>
<reference evidence="14 15" key="1">
    <citation type="submission" date="2019-06" db="EMBL/GenBank/DDBJ databases">
        <title>Draft genomes of female and male turbot (Scophthalmus maximus).</title>
        <authorList>
            <person name="Xu H."/>
            <person name="Xu X.-W."/>
            <person name="Shao C."/>
            <person name="Chen S."/>
        </authorList>
    </citation>
    <scope>NUCLEOTIDE SEQUENCE [LARGE SCALE GENOMIC DNA]</scope>
    <source>
        <strain evidence="14">Ysfricsl-2016a</strain>
        <tissue evidence="14">Blood</tissue>
    </source>
</reference>
<proteinExistence type="predicted"/>
<dbReference type="Gene3D" id="1.20.5.1180">
    <property type="entry name" value="Geminin coiled-coil domain"/>
    <property type="match status" value="1"/>
</dbReference>
<evidence type="ECO:0000256" key="4">
    <source>
        <dbReference type="ARBA" id="ARBA00022490"/>
    </source>
</evidence>
<feature type="region of interest" description="Disordered" evidence="11">
    <location>
        <begin position="94"/>
        <end position="131"/>
    </location>
</feature>
<keyword evidence="6 12" id="KW-1133">Transmembrane helix</keyword>
<dbReference type="InterPro" id="IPR000276">
    <property type="entry name" value="GPCR_Rhodpsn"/>
</dbReference>
<feature type="compositionally biased region" description="Acidic residues" evidence="11">
    <location>
        <begin position="116"/>
        <end position="126"/>
    </location>
</feature>
<keyword evidence="9" id="KW-0675">Receptor</keyword>
<dbReference type="Gene3D" id="1.20.1070.10">
    <property type="entry name" value="Rhodopsin 7-helix transmembrane proteins"/>
    <property type="match status" value="1"/>
</dbReference>
<dbReference type="PANTHER" id="PTHR24241">
    <property type="entry name" value="NEUROPEPTIDE RECEPTOR-RELATED G-PROTEIN COUPLED RECEPTOR"/>
    <property type="match status" value="1"/>
</dbReference>
<evidence type="ECO:0000256" key="10">
    <source>
        <dbReference type="SAM" id="Coils"/>
    </source>
</evidence>
<dbReference type="Proteomes" id="UP000438429">
    <property type="component" value="Unassembled WGS sequence"/>
</dbReference>
<feature type="transmembrane region" description="Helical" evidence="12">
    <location>
        <begin position="325"/>
        <end position="349"/>
    </location>
</feature>
<evidence type="ECO:0000256" key="11">
    <source>
        <dbReference type="SAM" id="MobiDB-lite"/>
    </source>
</evidence>
<keyword evidence="8 12" id="KW-0472">Membrane</keyword>